<dbReference type="RefSeq" id="WP_052619037.1">
    <property type="nucleotide sequence ID" value="NZ_CSWP01000009.1"/>
</dbReference>
<dbReference type="AlphaFoldDB" id="A0A0U0ZST6"/>
<keyword evidence="1" id="KW-0808">Transferase</keyword>
<evidence type="ECO:0000313" key="2">
    <source>
        <dbReference type="Proteomes" id="UP000045782"/>
    </source>
</evidence>
<sequence>MELWSSTQAADHFGVTPGRARVILNSRGIRHLAGYPATAVRAVRLNQGARTDLQCHDLDRAISLQAAAVAITAAATTEDKLRVFFEFLRGSDSTGPAALQLVEAEPQLTSEPRFDALLAAAAERCCARYGVPGPMWTLLPERFLNHSWWVSHLPSAKPFAIKWTPAPFRRRGIYFDAHDLTQDGTTTMPEPVFGASEIREAFQLLADKLRQQNIIGHVHVIGGAAMLLAYDSRTITRDIDAIYAPDGPVIDAVRQIAKVKGWPSTWLNNQATAYVSRHRGEGVLVFDHPHLQVMATPAEHLLAMKVRAARSVRDAADTRLLLQQLNIRTAAAVWGIVERYFPDEAICERSRFFVEDIIGEQG</sequence>
<protein>
    <submittedName>
        <fullName evidence="1">Nucleotidyl transferase of uncharacterized function (DUF2204)</fullName>
    </submittedName>
</protein>
<name>A0A0U0ZST6_9MYCO</name>
<reference evidence="1 2" key="1">
    <citation type="submission" date="2015-03" db="EMBL/GenBank/DDBJ databases">
        <authorList>
            <person name="Murphy D."/>
        </authorList>
    </citation>
    <scope>NUCLEOTIDE SEQUENCE [LARGE SCALE GENOMIC DNA]</scope>
    <source>
        <strain evidence="1 2">PAP088</strain>
    </source>
</reference>
<dbReference type="EMBL" id="CSWP01000009">
    <property type="protein sequence ID" value="CPV66437.1"/>
    <property type="molecule type" value="Genomic_DNA"/>
</dbReference>
<organism evidence="1 2">
    <name type="scientific">Mycobacteroides abscessus</name>
    <dbReference type="NCBI Taxonomy" id="36809"/>
    <lineage>
        <taxon>Bacteria</taxon>
        <taxon>Bacillati</taxon>
        <taxon>Actinomycetota</taxon>
        <taxon>Actinomycetes</taxon>
        <taxon>Mycobacteriales</taxon>
        <taxon>Mycobacteriaceae</taxon>
        <taxon>Mycobacteroides</taxon>
    </lineage>
</organism>
<evidence type="ECO:0000313" key="1">
    <source>
        <dbReference type="EMBL" id="CPV66437.1"/>
    </source>
</evidence>
<proteinExistence type="predicted"/>
<dbReference type="GO" id="GO:0016740">
    <property type="term" value="F:transferase activity"/>
    <property type="evidence" value="ECO:0007669"/>
    <property type="project" value="UniProtKB-KW"/>
</dbReference>
<dbReference type="Proteomes" id="UP000045782">
    <property type="component" value="Unassembled WGS sequence"/>
</dbReference>
<gene>
    <name evidence="1" type="ORF">ERS075579_04001</name>
</gene>
<accession>A0A0U0ZST6</accession>